<evidence type="ECO:0000313" key="2">
    <source>
        <dbReference type="EMBL" id="VAW72892.1"/>
    </source>
</evidence>
<gene>
    <name evidence="2" type="ORF">MNBD_GAMMA12-1826</name>
</gene>
<feature type="domain" description="Transposase IS66 central" evidence="1">
    <location>
        <begin position="9"/>
        <end position="103"/>
    </location>
</feature>
<evidence type="ECO:0000259" key="1">
    <source>
        <dbReference type="Pfam" id="PF03050"/>
    </source>
</evidence>
<dbReference type="PANTHER" id="PTHR33678:SF1">
    <property type="entry name" value="BLL1576 PROTEIN"/>
    <property type="match status" value="1"/>
</dbReference>
<organism evidence="2">
    <name type="scientific">hydrothermal vent metagenome</name>
    <dbReference type="NCBI Taxonomy" id="652676"/>
    <lineage>
        <taxon>unclassified sequences</taxon>
        <taxon>metagenomes</taxon>
        <taxon>ecological metagenomes</taxon>
    </lineage>
</organism>
<reference evidence="2" key="1">
    <citation type="submission" date="2018-06" db="EMBL/GenBank/DDBJ databases">
        <authorList>
            <person name="Zhirakovskaya E."/>
        </authorList>
    </citation>
    <scope>NUCLEOTIDE SEQUENCE</scope>
</reference>
<feature type="non-terminal residue" evidence="2">
    <location>
        <position position="1"/>
    </location>
</feature>
<sequence>PKPAQPIPKSMASPGLLAHVTVSKYQDALPLYRQEKILQRIGVDIPRSTLSNWMIKVGELTQPVINLLRDQLLSYDIILMDETTVQVLNEDGKKAQSKSYLWV</sequence>
<protein>
    <submittedName>
        <fullName evidence="2">Mobile element protein</fullName>
    </submittedName>
</protein>
<name>A0A3B0YC83_9ZZZZ</name>
<dbReference type="PANTHER" id="PTHR33678">
    <property type="entry name" value="BLL1576 PROTEIN"/>
    <property type="match status" value="1"/>
</dbReference>
<accession>A0A3B0YC83</accession>
<dbReference type="InterPro" id="IPR052344">
    <property type="entry name" value="Transposase-related"/>
</dbReference>
<dbReference type="EMBL" id="UOFL01000038">
    <property type="protein sequence ID" value="VAW72892.1"/>
    <property type="molecule type" value="Genomic_DNA"/>
</dbReference>
<dbReference type="AlphaFoldDB" id="A0A3B0YC83"/>
<dbReference type="InterPro" id="IPR004291">
    <property type="entry name" value="Transposase_IS66_central"/>
</dbReference>
<dbReference type="Pfam" id="PF03050">
    <property type="entry name" value="DDE_Tnp_IS66"/>
    <property type="match status" value="1"/>
</dbReference>
<proteinExistence type="predicted"/>